<feature type="transmembrane region" description="Helical" evidence="2">
    <location>
        <begin position="98"/>
        <end position="119"/>
    </location>
</feature>
<comment type="caution">
    <text evidence="3">The sequence shown here is derived from an EMBL/GenBank/DDBJ whole genome shotgun (WGS) entry which is preliminary data.</text>
</comment>
<evidence type="ECO:0000313" key="4">
    <source>
        <dbReference type="Proteomes" id="UP001489004"/>
    </source>
</evidence>
<dbReference type="AlphaFoldDB" id="A0AAW1QSX2"/>
<dbReference type="InterPro" id="IPR021836">
    <property type="entry name" value="DUF3429"/>
</dbReference>
<evidence type="ECO:0000256" key="1">
    <source>
        <dbReference type="SAM" id="MobiDB-lite"/>
    </source>
</evidence>
<keyword evidence="2" id="KW-1133">Transmembrane helix</keyword>
<sequence length="210" mass="21840">MQRFLARSITQALRPHAHSTATSALALHTSLIGTSESAQPYTRLLPLHRNTTRQSSAQHHSRVAKWLGYAGAIPFLALSPPIASMIPLMPSGLIADAAVLQLGYGACIASFLGGIHWAMAMARYGGPALSGLSVTLGWDPAASPQASAASVKSMVYVGGKVSSMGTNQPCASGGKEARFTEGNNALKAQTAGTQTPASCQTHRPNSTFAR</sequence>
<gene>
    <name evidence="3" type="ORF">WJX72_011564</name>
</gene>
<organism evidence="3 4">
    <name type="scientific">[Myrmecia] bisecta</name>
    <dbReference type="NCBI Taxonomy" id="41462"/>
    <lineage>
        <taxon>Eukaryota</taxon>
        <taxon>Viridiplantae</taxon>
        <taxon>Chlorophyta</taxon>
        <taxon>core chlorophytes</taxon>
        <taxon>Trebouxiophyceae</taxon>
        <taxon>Trebouxiales</taxon>
        <taxon>Trebouxiaceae</taxon>
        <taxon>Myrmecia</taxon>
    </lineage>
</organism>
<evidence type="ECO:0000256" key="2">
    <source>
        <dbReference type="SAM" id="Phobius"/>
    </source>
</evidence>
<accession>A0AAW1QSX2</accession>
<reference evidence="3 4" key="1">
    <citation type="journal article" date="2024" name="Nat. Commun.">
        <title>Phylogenomics reveals the evolutionary origins of lichenization in chlorophyte algae.</title>
        <authorList>
            <person name="Puginier C."/>
            <person name="Libourel C."/>
            <person name="Otte J."/>
            <person name="Skaloud P."/>
            <person name="Haon M."/>
            <person name="Grisel S."/>
            <person name="Petersen M."/>
            <person name="Berrin J.G."/>
            <person name="Delaux P.M."/>
            <person name="Dal Grande F."/>
            <person name="Keller J."/>
        </authorList>
    </citation>
    <scope>NUCLEOTIDE SEQUENCE [LARGE SCALE GENOMIC DNA]</scope>
    <source>
        <strain evidence="3 4">SAG 2043</strain>
    </source>
</reference>
<dbReference type="Proteomes" id="UP001489004">
    <property type="component" value="Unassembled WGS sequence"/>
</dbReference>
<dbReference type="EMBL" id="JALJOR010000002">
    <property type="protein sequence ID" value="KAK9824595.1"/>
    <property type="molecule type" value="Genomic_DNA"/>
</dbReference>
<feature type="region of interest" description="Disordered" evidence="1">
    <location>
        <begin position="189"/>
        <end position="210"/>
    </location>
</feature>
<keyword evidence="2" id="KW-0472">Membrane</keyword>
<evidence type="ECO:0008006" key="5">
    <source>
        <dbReference type="Google" id="ProtNLM"/>
    </source>
</evidence>
<dbReference type="PANTHER" id="PTHR15887">
    <property type="entry name" value="TRANSMEMBRANE PROTEIN 69"/>
    <property type="match status" value="1"/>
</dbReference>
<keyword evidence="4" id="KW-1185">Reference proteome</keyword>
<name>A0AAW1QSX2_9CHLO</name>
<dbReference type="PANTHER" id="PTHR15887:SF1">
    <property type="entry name" value="TRANSMEMBRANE PROTEIN 69"/>
    <property type="match status" value="1"/>
</dbReference>
<dbReference type="Pfam" id="PF11911">
    <property type="entry name" value="DUF3429"/>
    <property type="match status" value="1"/>
</dbReference>
<protein>
    <recommendedName>
        <fullName evidence="5">Succinate dehydrogenase [ubiquinone] cytochrome b small subunit</fullName>
    </recommendedName>
</protein>
<keyword evidence="2" id="KW-0812">Transmembrane</keyword>
<proteinExistence type="predicted"/>
<feature type="transmembrane region" description="Helical" evidence="2">
    <location>
        <begin position="66"/>
        <end position="86"/>
    </location>
</feature>
<evidence type="ECO:0000313" key="3">
    <source>
        <dbReference type="EMBL" id="KAK9824595.1"/>
    </source>
</evidence>